<dbReference type="GO" id="GO:0008270">
    <property type="term" value="F:zinc ion binding"/>
    <property type="evidence" value="ECO:0007669"/>
    <property type="project" value="InterPro"/>
</dbReference>
<evidence type="ECO:0000256" key="2">
    <source>
        <dbReference type="ARBA" id="ARBA00022723"/>
    </source>
</evidence>
<dbReference type="EMBL" id="JACAZI010000028">
    <property type="protein sequence ID" value="KAF7333832.1"/>
    <property type="molecule type" value="Genomic_DNA"/>
</dbReference>
<evidence type="ECO:0000259" key="6">
    <source>
        <dbReference type="PROSITE" id="PS50048"/>
    </source>
</evidence>
<dbReference type="Proteomes" id="UP000620124">
    <property type="component" value="Unassembled WGS sequence"/>
</dbReference>
<dbReference type="CDD" id="cd00067">
    <property type="entry name" value="GAL4"/>
    <property type="match status" value="1"/>
</dbReference>
<feature type="domain" description="Zn(2)-C6 fungal-type" evidence="6">
    <location>
        <begin position="20"/>
        <end position="52"/>
    </location>
</feature>
<dbReference type="CDD" id="cd12148">
    <property type="entry name" value="fungal_TF_MHR"/>
    <property type="match status" value="1"/>
</dbReference>
<dbReference type="InterPro" id="IPR007219">
    <property type="entry name" value="XnlR_reg_dom"/>
</dbReference>
<dbReference type="PANTHER" id="PTHR47338:SF29">
    <property type="entry name" value="ZN(2)-C6 FUNGAL-TYPE DOMAIN-CONTAINING PROTEIN"/>
    <property type="match status" value="1"/>
</dbReference>
<evidence type="ECO:0000256" key="1">
    <source>
        <dbReference type="ARBA" id="ARBA00004123"/>
    </source>
</evidence>
<dbReference type="InterPro" id="IPR036864">
    <property type="entry name" value="Zn2-C6_fun-type_DNA-bd_sf"/>
</dbReference>
<evidence type="ECO:0000256" key="4">
    <source>
        <dbReference type="ARBA" id="ARBA00023163"/>
    </source>
</evidence>
<dbReference type="PROSITE" id="PS00463">
    <property type="entry name" value="ZN2_CY6_FUNGAL_1"/>
    <property type="match status" value="1"/>
</dbReference>
<keyword evidence="3" id="KW-0805">Transcription regulation</keyword>
<evidence type="ECO:0000256" key="5">
    <source>
        <dbReference type="ARBA" id="ARBA00023242"/>
    </source>
</evidence>
<evidence type="ECO:0000313" key="8">
    <source>
        <dbReference type="Proteomes" id="UP000620124"/>
    </source>
</evidence>
<proteinExistence type="predicted"/>
<reference evidence="7" key="1">
    <citation type="submission" date="2020-05" db="EMBL/GenBank/DDBJ databases">
        <title>Mycena genomes resolve the evolution of fungal bioluminescence.</title>
        <authorList>
            <person name="Tsai I.J."/>
        </authorList>
    </citation>
    <scope>NUCLEOTIDE SEQUENCE</scope>
    <source>
        <strain evidence="7">CCC161011</strain>
    </source>
</reference>
<dbReference type="PROSITE" id="PS50048">
    <property type="entry name" value="ZN2_CY6_FUNGAL_2"/>
    <property type="match status" value="1"/>
</dbReference>
<dbReference type="GO" id="GO:0005634">
    <property type="term" value="C:nucleus"/>
    <property type="evidence" value="ECO:0007669"/>
    <property type="project" value="UniProtKB-SubCell"/>
</dbReference>
<protein>
    <submittedName>
        <fullName evidence="7">Fungal-trans domain-containing protein</fullName>
    </submittedName>
</protein>
<dbReference type="PANTHER" id="PTHR47338">
    <property type="entry name" value="ZN(II)2CYS6 TRANSCRIPTION FACTOR (EUROFUNG)-RELATED"/>
    <property type="match status" value="1"/>
</dbReference>
<dbReference type="InterPro" id="IPR050815">
    <property type="entry name" value="TF_fung"/>
</dbReference>
<organism evidence="7 8">
    <name type="scientific">Mycena venus</name>
    <dbReference type="NCBI Taxonomy" id="2733690"/>
    <lineage>
        <taxon>Eukaryota</taxon>
        <taxon>Fungi</taxon>
        <taxon>Dikarya</taxon>
        <taxon>Basidiomycota</taxon>
        <taxon>Agaricomycotina</taxon>
        <taxon>Agaricomycetes</taxon>
        <taxon>Agaricomycetidae</taxon>
        <taxon>Agaricales</taxon>
        <taxon>Marasmiineae</taxon>
        <taxon>Mycenaceae</taxon>
        <taxon>Mycena</taxon>
    </lineage>
</organism>
<dbReference type="GO" id="GO:0003677">
    <property type="term" value="F:DNA binding"/>
    <property type="evidence" value="ECO:0007669"/>
    <property type="project" value="InterPro"/>
</dbReference>
<dbReference type="Gene3D" id="4.10.240.10">
    <property type="entry name" value="Zn(2)-C6 fungal-type DNA-binding domain"/>
    <property type="match status" value="1"/>
</dbReference>
<dbReference type="GO" id="GO:0000981">
    <property type="term" value="F:DNA-binding transcription factor activity, RNA polymerase II-specific"/>
    <property type="evidence" value="ECO:0007669"/>
    <property type="project" value="InterPro"/>
</dbReference>
<dbReference type="OrthoDB" id="2309723at2759"/>
<comment type="caution">
    <text evidence="7">The sequence shown here is derived from an EMBL/GenBank/DDBJ whole genome shotgun (WGS) entry which is preliminary data.</text>
</comment>
<keyword evidence="5" id="KW-0539">Nucleus</keyword>
<dbReference type="SUPFAM" id="SSF57701">
    <property type="entry name" value="Zn2/Cys6 DNA-binding domain"/>
    <property type="match status" value="1"/>
</dbReference>
<dbReference type="GO" id="GO:0006351">
    <property type="term" value="P:DNA-templated transcription"/>
    <property type="evidence" value="ECO:0007669"/>
    <property type="project" value="InterPro"/>
</dbReference>
<evidence type="ECO:0000313" key="7">
    <source>
        <dbReference type="EMBL" id="KAF7333832.1"/>
    </source>
</evidence>
<dbReference type="Pfam" id="PF04082">
    <property type="entry name" value="Fungal_trans"/>
    <property type="match status" value="1"/>
</dbReference>
<comment type="subcellular location">
    <subcellularLocation>
        <location evidence="1">Nucleus</location>
    </subcellularLocation>
</comment>
<evidence type="ECO:0000256" key="3">
    <source>
        <dbReference type="ARBA" id="ARBA00023015"/>
    </source>
</evidence>
<accession>A0A8H6X459</accession>
<gene>
    <name evidence="7" type="ORF">MVEN_02340100</name>
</gene>
<dbReference type="AlphaFoldDB" id="A0A8H6X459"/>
<name>A0A8H6X459_9AGAR</name>
<dbReference type="Pfam" id="PF00172">
    <property type="entry name" value="Zn_clus"/>
    <property type="match status" value="1"/>
</dbReference>
<keyword evidence="8" id="KW-1185">Reference proteome</keyword>
<keyword evidence="2" id="KW-0479">Metal-binding</keyword>
<dbReference type="InterPro" id="IPR001138">
    <property type="entry name" value="Zn2Cys6_DnaBD"/>
</dbReference>
<dbReference type="SMART" id="SM00066">
    <property type="entry name" value="GAL4"/>
    <property type="match status" value="1"/>
</dbReference>
<sequence>MANEDPSSITFDIPSQKAKACTNCRRRKIKCDAERPKCGHCTRSVGFQDCEYADDGGPTMTEKLQEQISLLEARIEELEKPRELRSTLVLQNPYTGERRTASLPALSRGGSSVHLPLAHAELSSRPASPFLPPTPAFEGIPLVELAPLIQTFLHHSSQFGFFLNVHNFQEAAMGRSGVRPTAVLLDVVNLWAIHLSSGDFTAYEASYLSKALRTSVDALSGAHNHITILHSIQAEVLLSLYFLRNTRFLEGKYHLSAAVSLVISSGLHRIRSADSGAAGGPLGPAFRRLPPPLDAMEEYERINAFWTVLTINNCWTTADGSPSNISYTVPDARIDTPWPADINDRGLLNYELPDSSIGTVTAFLSNLSDTSNGISVAALHAKAAILFEQASRLAAQYRPDLPPDQSNAFYISFNAIDTLIEAFKISLLAVHVQERGRKMWVMYALVQVATIQLYNPFVEIDNEAGPSRLRVLDAARAIVDDLAQLRLNEFGYVDPIMGLLALQTLLMATCQVFVAELGRSRRHRAPDCPVTSEERALTSAIETVLAAMNIFAPTCRLMESQLMTMQQLYHGL</sequence>
<keyword evidence="4" id="KW-0804">Transcription</keyword>